<accession>A0A380P2R6</accession>
<evidence type="ECO:0000313" key="3">
    <source>
        <dbReference type="Proteomes" id="UP000254621"/>
    </source>
</evidence>
<feature type="region of interest" description="Disordered" evidence="1">
    <location>
        <begin position="1"/>
        <end position="37"/>
    </location>
</feature>
<gene>
    <name evidence="2" type="ORF">NCTC13645_01050</name>
</gene>
<proteinExistence type="predicted"/>
<protein>
    <submittedName>
        <fullName evidence="2">Uncharacterized protein</fullName>
    </submittedName>
</protein>
<dbReference type="AlphaFoldDB" id="A0A380P2R6"/>
<dbReference type="EMBL" id="UHIV01000004">
    <property type="protein sequence ID" value="SUP58802.1"/>
    <property type="molecule type" value="Genomic_DNA"/>
</dbReference>
<dbReference type="Proteomes" id="UP000254621">
    <property type="component" value="Unassembled WGS sequence"/>
</dbReference>
<reference evidence="2 3" key="1">
    <citation type="submission" date="2018-06" db="EMBL/GenBank/DDBJ databases">
        <authorList>
            <consortium name="Pathogen Informatics"/>
            <person name="Doyle S."/>
        </authorList>
    </citation>
    <scope>NUCLEOTIDE SEQUENCE [LARGE SCALE GENOMIC DNA]</scope>
    <source>
        <strain evidence="2 3">NCTC13645</strain>
    </source>
</reference>
<evidence type="ECO:0000313" key="2">
    <source>
        <dbReference type="EMBL" id="SUP58802.1"/>
    </source>
</evidence>
<feature type="compositionally biased region" description="Basic and acidic residues" evidence="1">
    <location>
        <begin position="21"/>
        <end position="37"/>
    </location>
</feature>
<evidence type="ECO:0000256" key="1">
    <source>
        <dbReference type="SAM" id="MobiDB-lite"/>
    </source>
</evidence>
<organism evidence="2 3">
    <name type="scientific">Weissella viridescens</name>
    <name type="common">Lactobacillus viridescens</name>
    <dbReference type="NCBI Taxonomy" id="1629"/>
    <lineage>
        <taxon>Bacteria</taxon>
        <taxon>Bacillati</taxon>
        <taxon>Bacillota</taxon>
        <taxon>Bacilli</taxon>
        <taxon>Lactobacillales</taxon>
        <taxon>Lactobacillaceae</taxon>
        <taxon>Weissella</taxon>
    </lineage>
</organism>
<name>A0A380P2R6_WEIVI</name>
<sequence>MTDTRYPDLPVPEVRNTPTPKRSEREPILPKNPKKDK</sequence>